<comment type="pathway">
    <text evidence="2">Secondary metabolite metabolism; methylglyoxal degradation; (R)-lactate from methylglyoxal: step 1/2.</text>
</comment>
<dbReference type="UniPathway" id="UPA00619">
    <property type="reaction ID" value="UER00675"/>
</dbReference>
<dbReference type="Gene3D" id="3.10.180.10">
    <property type="entry name" value="2,3-Dihydroxybiphenyl 1,2-Dioxygenase, domain 1"/>
    <property type="match status" value="1"/>
</dbReference>
<reference evidence="16 17" key="1">
    <citation type="submission" date="2011-05" db="EMBL/GenBank/DDBJ databases">
        <title>Complete sequence of chromosome 2 of Sphingobium chlorophenolicum L-1.</title>
        <authorList>
            <consortium name="US DOE Joint Genome Institute"/>
            <person name="Lucas S."/>
            <person name="Han J."/>
            <person name="Lapidus A."/>
            <person name="Cheng J.-F."/>
            <person name="Goodwin L."/>
            <person name="Pitluck S."/>
            <person name="Peters L."/>
            <person name="Daligault H."/>
            <person name="Han C."/>
            <person name="Tapia R."/>
            <person name="Land M."/>
            <person name="Hauser L."/>
            <person name="Kyrpides N."/>
            <person name="Ivanova N."/>
            <person name="Pagani I."/>
            <person name="Turner P."/>
            <person name="Copley S."/>
            <person name="Woyke T."/>
        </authorList>
    </citation>
    <scope>NUCLEOTIDE SEQUENCE [LARGE SCALE GENOMIC DNA]</scope>
    <source>
        <strain evidence="16 17">L-1</strain>
    </source>
</reference>
<dbReference type="PROSITE" id="PS51819">
    <property type="entry name" value="VOC"/>
    <property type="match status" value="1"/>
</dbReference>
<dbReference type="PROSITE" id="PS00934">
    <property type="entry name" value="GLYOXALASE_I_1"/>
    <property type="match status" value="1"/>
</dbReference>
<dbReference type="SUPFAM" id="SSF54593">
    <property type="entry name" value="Glyoxalase/Bleomycin resistance protein/Dihydroxybiphenyl dioxygenase"/>
    <property type="match status" value="1"/>
</dbReference>
<dbReference type="GO" id="GO:0046872">
    <property type="term" value="F:metal ion binding"/>
    <property type="evidence" value="ECO:0007669"/>
    <property type="project" value="UniProtKB-KW"/>
</dbReference>
<dbReference type="InterPro" id="IPR029068">
    <property type="entry name" value="Glyas_Bleomycin-R_OHBP_Dase"/>
</dbReference>
<proteinExistence type="inferred from homology"/>
<dbReference type="Proteomes" id="UP000007150">
    <property type="component" value="Chromosome 2"/>
</dbReference>
<comment type="similarity">
    <text evidence="3">Belongs to the glyoxalase I family.</text>
</comment>
<evidence type="ECO:0000256" key="4">
    <source>
        <dbReference type="ARBA" id="ARBA00012081"/>
    </source>
</evidence>
<feature type="binding site" evidence="14">
    <location>
        <position position="97"/>
    </location>
    <ligand>
        <name>Zn(2+)</name>
        <dbReference type="ChEBI" id="CHEBI:29105"/>
        <note>ligand shared between dimeric partners</note>
    </ligand>
</feature>
<keyword evidence="6 16" id="KW-0456">Lyase</keyword>
<comment type="cofactor">
    <cofactor evidence="1">
        <name>Ni(2+)</name>
        <dbReference type="ChEBI" id="CHEBI:49786"/>
    </cofactor>
</comment>
<dbReference type="GO" id="GO:0019243">
    <property type="term" value="P:methylglyoxal catabolic process to D-lactate via S-lactoyl-glutathione"/>
    <property type="evidence" value="ECO:0007669"/>
    <property type="project" value="TreeGrafter"/>
</dbReference>
<evidence type="ECO:0000256" key="9">
    <source>
        <dbReference type="ARBA" id="ARBA00030892"/>
    </source>
</evidence>
<feature type="binding site" evidence="14">
    <location>
        <position position="145"/>
    </location>
    <ligand>
        <name>Zn(2+)</name>
        <dbReference type="ChEBI" id="CHEBI:29105"/>
        <note>ligand shared between dimeric partners</note>
    </ligand>
</feature>
<feature type="binding site" evidence="14">
    <location>
        <position position="78"/>
    </location>
    <ligand>
        <name>Zn(2+)</name>
        <dbReference type="ChEBI" id="CHEBI:29105"/>
        <note>ligand shared between dimeric partners</note>
    </ligand>
</feature>
<accession>F6F355</accession>
<dbReference type="InterPro" id="IPR004361">
    <property type="entry name" value="Glyoxalase_1"/>
</dbReference>
<evidence type="ECO:0000256" key="11">
    <source>
        <dbReference type="ARBA" id="ARBA00033298"/>
    </source>
</evidence>
<keyword evidence="5 14" id="KW-0479">Metal-binding</keyword>
<evidence type="ECO:0000256" key="13">
    <source>
        <dbReference type="PIRSR" id="PIRSR604361-1"/>
    </source>
</evidence>
<feature type="active site" description="Proton donor/acceptor" evidence="13">
    <location>
        <position position="145"/>
    </location>
</feature>
<evidence type="ECO:0000256" key="12">
    <source>
        <dbReference type="ARBA" id="ARBA00048273"/>
    </source>
</evidence>
<dbReference type="RefSeq" id="WP_013849097.1">
    <property type="nucleotide sequence ID" value="NC_015594.1"/>
</dbReference>
<evidence type="ECO:0000256" key="2">
    <source>
        <dbReference type="ARBA" id="ARBA00005008"/>
    </source>
</evidence>
<evidence type="ECO:0000256" key="7">
    <source>
        <dbReference type="ARBA" id="ARBA00030291"/>
    </source>
</evidence>
<sequence length="156" mass="17485">MSGPAENADIDRLWIWGSAAHRPRLLHTMFRVLDVERSLRFYVEGLGMRLLDRYDFEQYRFSILFLSFNDYADGPGLELTFNWDQAEPYTHGSGYGHIAVGVGDVAAAVARLEEHGGAITREPYRLVVGGPMMAFGKDPDGYAIELIQTMRPDGVS</sequence>
<dbReference type="InterPro" id="IPR018146">
    <property type="entry name" value="Glyoxalase_1_CS"/>
</dbReference>
<evidence type="ECO:0000259" key="15">
    <source>
        <dbReference type="PROSITE" id="PS51819"/>
    </source>
</evidence>
<evidence type="ECO:0000313" key="17">
    <source>
        <dbReference type="Proteomes" id="UP000007150"/>
    </source>
</evidence>
<evidence type="ECO:0000256" key="14">
    <source>
        <dbReference type="PIRSR" id="PIRSR604361-3"/>
    </source>
</evidence>
<organism evidence="16 17">
    <name type="scientific">Sphingobium chlorophenolicum L-1</name>
    <dbReference type="NCBI Taxonomy" id="690566"/>
    <lineage>
        <taxon>Bacteria</taxon>
        <taxon>Pseudomonadati</taxon>
        <taxon>Pseudomonadota</taxon>
        <taxon>Alphaproteobacteria</taxon>
        <taxon>Sphingomonadales</taxon>
        <taxon>Sphingomonadaceae</taxon>
        <taxon>Sphingobium</taxon>
    </lineage>
</organism>
<dbReference type="InterPro" id="IPR037523">
    <property type="entry name" value="VOC_core"/>
</dbReference>
<evidence type="ECO:0000256" key="10">
    <source>
        <dbReference type="ARBA" id="ARBA00032460"/>
    </source>
</evidence>
<name>F6F355_SPHCR</name>
<evidence type="ECO:0000313" key="16">
    <source>
        <dbReference type="EMBL" id="AEG50867.1"/>
    </source>
</evidence>
<dbReference type="GO" id="GO:0005737">
    <property type="term" value="C:cytoplasm"/>
    <property type="evidence" value="ECO:0007669"/>
    <property type="project" value="TreeGrafter"/>
</dbReference>
<gene>
    <name evidence="16" type="ORF">Sphch_3257</name>
</gene>
<dbReference type="PANTHER" id="PTHR46036">
    <property type="entry name" value="LACTOYLGLUTATHIONE LYASE"/>
    <property type="match status" value="1"/>
</dbReference>
<dbReference type="EMBL" id="CP002799">
    <property type="protein sequence ID" value="AEG50867.1"/>
    <property type="molecule type" value="Genomic_DNA"/>
</dbReference>
<protein>
    <recommendedName>
        <fullName evidence="4">lactoylglutathione lyase</fullName>
        <ecNumber evidence="4">4.4.1.5</ecNumber>
    </recommendedName>
    <alternativeName>
        <fullName evidence="9">Aldoketomutase</fullName>
    </alternativeName>
    <alternativeName>
        <fullName evidence="8">Glyoxalase I</fullName>
    </alternativeName>
    <alternativeName>
        <fullName evidence="7">Ketone-aldehyde mutase</fullName>
    </alternativeName>
    <alternativeName>
        <fullName evidence="10">Methylglyoxalase</fullName>
    </alternativeName>
    <alternativeName>
        <fullName evidence="11">S-D-lactoylglutathione methylglyoxal lyase</fullName>
    </alternativeName>
</protein>
<dbReference type="HOGENOM" id="CLU_046006_8_1_5"/>
<keyword evidence="14" id="KW-0862">Zinc</keyword>
<evidence type="ECO:0000256" key="1">
    <source>
        <dbReference type="ARBA" id="ARBA00001967"/>
    </source>
</evidence>
<dbReference type="PANTHER" id="PTHR46036:SF5">
    <property type="entry name" value="LACTOYLGLUTATHIONE LYASE"/>
    <property type="match status" value="1"/>
</dbReference>
<dbReference type="GO" id="GO:0004462">
    <property type="term" value="F:lactoylglutathione lyase activity"/>
    <property type="evidence" value="ECO:0007669"/>
    <property type="project" value="UniProtKB-EC"/>
</dbReference>
<keyword evidence="17" id="KW-1185">Reference proteome</keyword>
<dbReference type="InterPro" id="IPR004360">
    <property type="entry name" value="Glyas_Fos-R_dOase_dom"/>
</dbReference>
<evidence type="ECO:0000256" key="3">
    <source>
        <dbReference type="ARBA" id="ARBA00010363"/>
    </source>
</evidence>
<evidence type="ECO:0000256" key="8">
    <source>
        <dbReference type="ARBA" id="ARBA00030537"/>
    </source>
</evidence>
<evidence type="ECO:0000256" key="6">
    <source>
        <dbReference type="ARBA" id="ARBA00023239"/>
    </source>
</evidence>
<comment type="catalytic activity">
    <reaction evidence="12">
        <text>(R)-S-lactoylglutathione = methylglyoxal + glutathione</text>
        <dbReference type="Rhea" id="RHEA:19069"/>
        <dbReference type="ChEBI" id="CHEBI:17158"/>
        <dbReference type="ChEBI" id="CHEBI:57474"/>
        <dbReference type="ChEBI" id="CHEBI:57925"/>
        <dbReference type="EC" id="4.4.1.5"/>
    </reaction>
</comment>
<evidence type="ECO:0000256" key="5">
    <source>
        <dbReference type="ARBA" id="ARBA00022723"/>
    </source>
</evidence>
<feature type="domain" description="VOC" evidence="15">
    <location>
        <begin position="24"/>
        <end position="149"/>
    </location>
</feature>
<dbReference type="KEGG" id="sch:Sphch_3257"/>
<dbReference type="NCBIfam" id="TIGR00068">
    <property type="entry name" value="glyox_I"/>
    <property type="match status" value="1"/>
</dbReference>
<dbReference type="STRING" id="690566.Sphch_3257"/>
<dbReference type="Pfam" id="PF00903">
    <property type="entry name" value="Glyoxalase"/>
    <property type="match status" value="1"/>
</dbReference>
<dbReference type="AlphaFoldDB" id="F6F355"/>
<comment type="cofactor">
    <cofactor evidence="14">
        <name>Zn(2+)</name>
        <dbReference type="ChEBI" id="CHEBI:29105"/>
    </cofactor>
    <text evidence="14">Binds 1 zinc ion per subunit. In the homodimer, two zinc ions are bound between subunits.</text>
</comment>
<dbReference type="EC" id="4.4.1.5" evidence="4"/>